<evidence type="ECO:0000259" key="1">
    <source>
        <dbReference type="Pfam" id="PF08543"/>
    </source>
</evidence>
<dbReference type="AlphaFoldDB" id="A0A699ZLM6"/>
<dbReference type="InterPro" id="IPR013749">
    <property type="entry name" value="PM/HMP-P_kinase-1"/>
</dbReference>
<dbReference type="PANTHER" id="PTHR20858:SF17">
    <property type="entry name" value="HYDROXYMETHYLPYRIMIDINE_PHOSPHOMETHYLPYRIMIDINE KINASE THI20-RELATED"/>
    <property type="match status" value="1"/>
</dbReference>
<dbReference type="GO" id="GO:0009228">
    <property type="term" value="P:thiamine biosynthetic process"/>
    <property type="evidence" value="ECO:0007669"/>
    <property type="project" value="TreeGrafter"/>
</dbReference>
<feature type="non-terminal residue" evidence="2">
    <location>
        <position position="1"/>
    </location>
</feature>
<dbReference type="GO" id="GO:0005829">
    <property type="term" value="C:cytosol"/>
    <property type="evidence" value="ECO:0007669"/>
    <property type="project" value="TreeGrafter"/>
</dbReference>
<evidence type="ECO:0000313" key="3">
    <source>
        <dbReference type="Proteomes" id="UP000485058"/>
    </source>
</evidence>
<evidence type="ECO:0000313" key="2">
    <source>
        <dbReference type="EMBL" id="GFH19836.1"/>
    </source>
</evidence>
<protein>
    <recommendedName>
        <fullName evidence="1">Pyridoxamine kinase/Phosphomethylpyrimidine kinase domain-containing protein</fullName>
    </recommendedName>
</protein>
<organism evidence="2 3">
    <name type="scientific">Haematococcus lacustris</name>
    <name type="common">Green alga</name>
    <name type="synonym">Haematococcus pluvialis</name>
    <dbReference type="NCBI Taxonomy" id="44745"/>
    <lineage>
        <taxon>Eukaryota</taxon>
        <taxon>Viridiplantae</taxon>
        <taxon>Chlorophyta</taxon>
        <taxon>core chlorophytes</taxon>
        <taxon>Chlorophyceae</taxon>
        <taxon>CS clade</taxon>
        <taxon>Chlamydomonadales</taxon>
        <taxon>Haematococcaceae</taxon>
        <taxon>Haematococcus</taxon>
    </lineage>
</organism>
<proteinExistence type="predicted"/>
<feature type="non-terminal residue" evidence="2">
    <location>
        <position position="199"/>
    </location>
</feature>
<feature type="domain" description="Pyridoxamine kinase/Phosphomethylpyrimidine kinase" evidence="1">
    <location>
        <begin position="75"/>
        <end position="197"/>
    </location>
</feature>
<name>A0A699ZLM6_HAELA</name>
<keyword evidence="3" id="KW-1185">Reference proteome</keyword>
<gene>
    <name evidence="2" type="ORF">HaLaN_16857</name>
</gene>
<comment type="caution">
    <text evidence="2">The sequence shown here is derived from an EMBL/GenBank/DDBJ whole genome shotgun (WGS) entry which is preliminary data.</text>
</comment>
<dbReference type="GO" id="GO:0008902">
    <property type="term" value="F:hydroxymethylpyrimidine kinase activity"/>
    <property type="evidence" value="ECO:0007669"/>
    <property type="project" value="TreeGrafter"/>
</dbReference>
<dbReference type="SUPFAM" id="SSF53613">
    <property type="entry name" value="Ribokinase-like"/>
    <property type="match status" value="1"/>
</dbReference>
<dbReference type="Proteomes" id="UP000485058">
    <property type="component" value="Unassembled WGS sequence"/>
</dbReference>
<reference evidence="2 3" key="1">
    <citation type="submission" date="2020-02" db="EMBL/GenBank/DDBJ databases">
        <title>Draft genome sequence of Haematococcus lacustris strain NIES-144.</title>
        <authorList>
            <person name="Morimoto D."/>
            <person name="Nakagawa S."/>
            <person name="Yoshida T."/>
            <person name="Sawayama S."/>
        </authorList>
    </citation>
    <scope>NUCLEOTIDE SEQUENCE [LARGE SCALE GENOMIC DNA]</scope>
    <source>
        <strain evidence="2 3">NIES-144</strain>
    </source>
</reference>
<dbReference type="GO" id="GO:0008972">
    <property type="term" value="F:phosphomethylpyrimidine kinase activity"/>
    <property type="evidence" value="ECO:0007669"/>
    <property type="project" value="TreeGrafter"/>
</dbReference>
<dbReference type="Pfam" id="PF08543">
    <property type="entry name" value="Phos_pyr_kin"/>
    <property type="match status" value="1"/>
</dbReference>
<dbReference type="PANTHER" id="PTHR20858">
    <property type="entry name" value="PHOSPHOMETHYLPYRIMIDINE KINASE"/>
    <property type="match status" value="1"/>
</dbReference>
<dbReference type="EMBL" id="BLLF01001528">
    <property type="protein sequence ID" value="GFH19836.1"/>
    <property type="molecule type" value="Genomic_DNA"/>
</dbReference>
<accession>A0A699ZLM6</accession>
<dbReference type="Gene3D" id="3.40.1190.20">
    <property type="match status" value="1"/>
</dbReference>
<dbReference type="InterPro" id="IPR029056">
    <property type="entry name" value="Ribokinase-like"/>
</dbReference>
<sequence>MNAVLERAGVLAGIVVPGDLTTAASEVALRPGCRGVLQRAQATGLACHVLSAGYGIVLGSNALLRRVAEAYGVRLLPLQIDAVLGDIGADAVKTGMLPDKNAVQVVADKVRQHAVRQLVVDPVMISTSGHSLADSEVAASLLSHLIPLATLVTPNIPEASALLGGRPITSVSDMGEAAQQLQQRTGCGAVLIKGGHLGP</sequence>